<evidence type="ECO:0000313" key="1">
    <source>
        <dbReference type="EMBL" id="CAG8650193.1"/>
    </source>
</evidence>
<protein>
    <submittedName>
        <fullName evidence="1">17516_t:CDS:1</fullName>
    </submittedName>
</protein>
<evidence type="ECO:0000313" key="2">
    <source>
        <dbReference type="Proteomes" id="UP000789525"/>
    </source>
</evidence>
<sequence>MLKMALRHGLKLDKDSVRKYSRELGFEEMLTPFPDLLADLSFSSSEEYQKG</sequence>
<organism evidence="1 2">
    <name type="scientific">Acaulospora colombiana</name>
    <dbReference type="NCBI Taxonomy" id="27376"/>
    <lineage>
        <taxon>Eukaryota</taxon>
        <taxon>Fungi</taxon>
        <taxon>Fungi incertae sedis</taxon>
        <taxon>Mucoromycota</taxon>
        <taxon>Glomeromycotina</taxon>
        <taxon>Glomeromycetes</taxon>
        <taxon>Diversisporales</taxon>
        <taxon>Acaulosporaceae</taxon>
        <taxon>Acaulospora</taxon>
    </lineage>
</organism>
<keyword evidence="2" id="KW-1185">Reference proteome</keyword>
<accession>A0ACA9NEU0</accession>
<name>A0ACA9NEU0_9GLOM</name>
<comment type="caution">
    <text evidence="1">The sequence shown here is derived from an EMBL/GenBank/DDBJ whole genome shotgun (WGS) entry which is preliminary data.</text>
</comment>
<gene>
    <name evidence="1" type="ORF">ACOLOM_LOCUS8224</name>
</gene>
<dbReference type="EMBL" id="CAJVPT010020709">
    <property type="protein sequence ID" value="CAG8650193.1"/>
    <property type="molecule type" value="Genomic_DNA"/>
</dbReference>
<reference evidence="1" key="1">
    <citation type="submission" date="2021-06" db="EMBL/GenBank/DDBJ databases">
        <authorList>
            <person name="Kallberg Y."/>
            <person name="Tangrot J."/>
            <person name="Rosling A."/>
        </authorList>
    </citation>
    <scope>NUCLEOTIDE SEQUENCE</scope>
    <source>
        <strain evidence="1">CL356</strain>
    </source>
</reference>
<dbReference type="Proteomes" id="UP000789525">
    <property type="component" value="Unassembled WGS sequence"/>
</dbReference>
<feature type="non-terminal residue" evidence="1">
    <location>
        <position position="51"/>
    </location>
</feature>
<proteinExistence type="predicted"/>